<keyword evidence="1" id="KW-1133">Transmembrane helix</keyword>
<feature type="transmembrane region" description="Helical" evidence="1">
    <location>
        <begin position="226"/>
        <end position="245"/>
    </location>
</feature>
<organism evidence="2 3">
    <name type="scientific">Neocallimastix californiae</name>
    <dbReference type="NCBI Taxonomy" id="1754190"/>
    <lineage>
        <taxon>Eukaryota</taxon>
        <taxon>Fungi</taxon>
        <taxon>Fungi incertae sedis</taxon>
        <taxon>Chytridiomycota</taxon>
        <taxon>Chytridiomycota incertae sedis</taxon>
        <taxon>Neocallimastigomycetes</taxon>
        <taxon>Neocallimastigales</taxon>
        <taxon>Neocallimastigaceae</taxon>
        <taxon>Neocallimastix</taxon>
    </lineage>
</organism>
<comment type="caution">
    <text evidence="2">The sequence shown here is derived from an EMBL/GenBank/DDBJ whole genome shotgun (WGS) entry which is preliminary data.</text>
</comment>
<accession>A0A1Y2BI29</accession>
<keyword evidence="1" id="KW-0472">Membrane</keyword>
<reference evidence="2 3" key="1">
    <citation type="submission" date="2016-08" db="EMBL/GenBank/DDBJ databases">
        <title>A Parts List for Fungal Cellulosomes Revealed by Comparative Genomics.</title>
        <authorList>
            <consortium name="DOE Joint Genome Institute"/>
            <person name="Haitjema C.H."/>
            <person name="Gilmore S.P."/>
            <person name="Henske J.K."/>
            <person name="Solomon K.V."/>
            <person name="De Groot R."/>
            <person name="Kuo A."/>
            <person name="Mondo S.J."/>
            <person name="Salamov A.A."/>
            <person name="Labutti K."/>
            <person name="Zhao Z."/>
            <person name="Chiniquy J."/>
            <person name="Barry K."/>
            <person name="Brewer H.M."/>
            <person name="Purvine S.O."/>
            <person name="Wright A.T."/>
            <person name="Boxma B."/>
            <person name="Van Alen T."/>
            <person name="Hackstein J.H."/>
            <person name="Baker S.E."/>
            <person name="Grigoriev I.V."/>
            <person name="O'Malley M.A."/>
        </authorList>
    </citation>
    <scope>NUCLEOTIDE SEQUENCE [LARGE SCALE GENOMIC DNA]</scope>
    <source>
        <strain evidence="2 3">G1</strain>
    </source>
</reference>
<keyword evidence="1" id="KW-0812">Transmembrane</keyword>
<dbReference type="EMBL" id="MCOG01000155">
    <property type="protein sequence ID" value="ORY34444.1"/>
    <property type="molecule type" value="Genomic_DNA"/>
</dbReference>
<gene>
    <name evidence="2" type="ORF">LY90DRAFT_511839</name>
</gene>
<keyword evidence="3" id="KW-1185">Reference proteome</keyword>
<dbReference type="Proteomes" id="UP000193920">
    <property type="component" value="Unassembled WGS sequence"/>
</dbReference>
<evidence type="ECO:0000256" key="1">
    <source>
        <dbReference type="SAM" id="Phobius"/>
    </source>
</evidence>
<feature type="transmembrane region" description="Helical" evidence="1">
    <location>
        <begin position="7"/>
        <end position="26"/>
    </location>
</feature>
<dbReference type="OrthoDB" id="10442653at2759"/>
<evidence type="ECO:0000313" key="2">
    <source>
        <dbReference type="EMBL" id="ORY34444.1"/>
    </source>
</evidence>
<evidence type="ECO:0000313" key="3">
    <source>
        <dbReference type="Proteomes" id="UP000193920"/>
    </source>
</evidence>
<dbReference type="AlphaFoldDB" id="A0A1Y2BI29"/>
<name>A0A1Y2BI29_9FUNG</name>
<proteinExistence type="predicted"/>
<sequence>MYIKPLKYYLFIILIFIINIPITYSYKLNNKIYYTYDNITDYKRCENFIYTYDKNKTLKKKEVLKIKNNVNLSYYCKNNICVEVNREALLHFVEIPDENGNVKRYISKSYRYDQLKSTELLYNISCGHDIIISYKCTSDSQCLTNKCMDGFCIFNKENPTEFCTDIYINLLIFRYSYMHCGKAISDICKKDKDCGSKHCGLITDLKTWKVENYCGMPPEGPSDSDFFFGFINLLKFIIAIFISLYNKSKQQIDYKIII</sequence>
<protein>
    <submittedName>
        <fullName evidence="2">Uncharacterized protein</fullName>
    </submittedName>
</protein>